<reference evidence="12" key="1">
    <citation type="submission" date="2024-04" db="EMBL/GenBank/DDBJ databases">
        <title>Salinicola lusitanus LLJ914,a marine bacterium isolated from the Okinawa Trough.</title>
        <authorList>
            <person name="Li J."/>
        </authorList>
    </citation>
    <scope>NUCLEOTIDE SEQUENCE [LARGE SCALE GENOMIC DNA]</scope>
</reference>
<feature type="domain" description="ATP-grasp" evidence="10">
    <location>
        <begin position="111"/>
        <end position="197"/>
    </location>
</feature>
<keyword evidence="8" id="KW-0464">Manganese</keyword>
<dbReference type="Proteomes" id="UP001460270">
    <property type="component" value="Unassembled WGS sequence"/>
</dbReference>
<dbReference type="GO" id="GO:0009113">
    <property type="term" value="P:purine nucleobase biosynthetic process"/>
    <property type="evidence" value="ECO:0007669"/>
    <property type="project" value="InterPro"/>
</dbReference>
<gene>
    <name evidence="11" type="ORF">WMY93_022460</name>
</gene>
<protein>
    <recommendedName>
        <fullName evidence="2">phosphoribosylamine--glycine ligase</fullName>
        <ecNumber evidence="2">6.3.4.13</ecNumber>
    </recommendedName>
</protein>
<keyword evidence="4" id="KW-0479">Metal-binding</keyword>
<dbReference type="InterPro" id="IPR000115">
    <property type="entry name" value="PRibGlycinamide_synth"/>
</dbReference>
<dbReference type="PANTHER" id="PTHR43472">
    <property type="entry name" value="PHOSPHORIBOSYLAMINE--GLYCINE LIGASE"/>
    <property type="match status" value="1"/>
</dbReference>
<dbReference type="Pfam" id="PF01071">
    <property type="entry name" value="GARS_A"/>
    <property type="match status" value="1"/>
</dbReference>
<dbReference type="GO" id="GO:0004637">
    <property type="term" value="F:phosphoribosylamine-glycine ligase activity"/>
    <property type="evidence" value="ECO:0007669"/>
    <property type="project" value="UniProtKB-EC"/>
</dbReference>
<dbReference type="PANTHER" id="PTHR43472:SF1">
    <property type="entry name" value="PHOSPHORIBOSYLAMINE--GLYCINE LIGASE, CHLOROPLASTIC"/>
    <property type="match status" value="1"/>
</dbReference>
<dbReference type="InterPro" id="IPR011761">
    <property type="entry name" value="ATP-grasp"/>
</dbReference>
<dbReference type="Pfam" id="PF02844">
    <property type="entry name" value="GARS_N"/>
    <property type="match status" value="1"/>
</dbReference>
<evidence type="ECO:0000256" key="3">
    <source>
        <dbReference type="ARBA" id="ARBA00022598"/>
    </source>
</evidence>
<proteinExistence type="predicted"/>
<name>A0AAW0N875_9GOBI</name>
<dbReference type="InterPro" id="IPR020562">
    <property type="entry name" value="PRibGlycinamide_synth_N"/>
</dbReference>
<dbReference type="GO" id="GO:0046872">
    <property type="term" value="F:metal ion binding"/>
    <property type="evidence" value="ECO:0007669"/>
    <property type="project" value="UniProtKB-KW"/>
</dbReference>
<dbReference type="Gene3D" id="3.30.1490.20">
    <property type="entry name" value="ATP-grasp fold, A domain"/>
    <property type="match status" value="1"/>
</dbReference>
<evidence type="ECO:0000259" key="10">
    <source>
        <dbReference type="PROSITE" id="PS50975"/>
    </source>
</evidence>
<dbReference type="FunFam" id="3.30.1490.20:FF:000006">
    <property type="entry name" value="phosphoribosylamine--glycine ligase, chloroplastic-like"/>
    <property type="match status" value="1"/>
</dbReference>
<accession>A0AAW0N875</accession>
<dbReference type="EC" id="6.3.4.13" evidence="2"/>
<evidence type="ECO:0000256" key="5">
    <source>
        <dbReference type="ARBA" id="ARBA00022741"/>
    </source>
</evidence>
<dbReference type="SUPFAM" id="SSF52440">
    <property type="entry name" value="PreATP-grasp domain"/>
    <property type="match status" value="1"/>
</dbReference>
<dbReference type="PROSITE" id="PS50975">
    <property type="entry name" value="ATP_GRASP"/>
    <property type="match status" value="1"/>
</dbReference>
<evidence type="ECO:0000313" key="11">
    <source>
        <dbReference type="EMBL" id="KAK7893308.1"/>
    </source>
</evidence>
<dbReference type="InterPro" id="IPR013815">
    <property type="entry name" value="ATP_grasp_subdomain_1"/>
</dbReference>
<dbReference type="SMART" id="SM01209">
    <property type="entry name" value="GARS_A"/>
    <property type="match status" value="1"/>
</dbReference>
<sequence length="241" mass="25459">MAEKVLVVGSGGREHALAWKLAQSPHIQQVLVAPGNAGTANCGKICNSEVSVSNHSILAQFCKDHHVGLVVVGPEVPLAAGMVDDLTAAGVPCFGPSAKAAQLEASKSYSKAFMERHGIPTARYGSFTNPEEACKYIRTAEFPALVVKASGLAAGKGVIVAKDQEEACQAVLDIMKDGAFGSAGETVVVEELLEGKKCLVFASQMASQFLPCPRRRITSDSRTVTWGQTRAGWEPIAPRLR</sequence>
<evidence type="ECO:0000256" key="4">
    <source>
        <dbReference type="ARBA" id="ARBA00022723"/>
    </source>
</evidence>
<dbReference type="SUPFAM" id="SSF56059">
    <property type="entry name" value="Glutathione synthetase ATP-binding domain-like"/>
    <property type="match status" value="1"/>
</dbReference>
<keyword evidence="3" id="KW-0436">Ligase</keyword>
<evidence type="ECO:0000256" key="7">
    <source>
        <dbReference type="ARBA" id="ARBA00022840"/>
    </source>
</evidence>
<evidence type="ECO:0000256" key="6">
    <source>
        <dbReference type="ARBA" id="ARBA00022755"/>
    </source>
</evidence>
<keyword evidence="5 9" id="KW-0547">Nucleotide-binding</keyword>
<dbReference type="Gene3D" id="3.40.50.20">
    <property type="match status" value="1"/>
</dbReference>
<evidence type="ECO:0000256" key="9">
    <source>
        <dbReference type="PROSITE-ProRule" id="PRU00409"/>
    </source>
</evidence>
<comment type="caution">
    <text evidence="11">The sequence shown here is derived from an EMBL/GenBank/DDBJ whole genome shotgun (WGS) entry which is preliminary data.</text>
</comment>
<comment type="pathway">
    <text evidence="1">Purine metabolism; IMP biosynthesis via de novo pathway; N(1)-(5-phospho-D-ribosyl)glycinamide from 5-phospho-alpha-D-ribose 1-diphosphate: step 2/2.</text>
</comment>
<dbReference type="AlphaFoldDB" id="A0AAW0N875"/>
<evidence type="ECO:0000313" key="12">
    <source>
        <dbReference type="Proteomes" id="UP001460270"/>
    </source>
</evidence>
<dbReference type="FunFam" id="3.40.50.20:FF:000006">
    <property type="entry name" value="Phosphoribosylamine--glycine ligase, chloroplastic"/>
    <property type="match status" value="1"/>
</dbReference>
<organism evidence="11 12">
    <name type="scientific">Mugilogobius chulae</name>
    <name type="common">yellowstripe goby</name>
    <dbReference type="NCBI Taxonomy" id="88201"/>
    <lineage>
        <taxon>Eukaryota</taxon>
        <taxon>Metazoa</taxon>
        <taxon>Chordata</taxon>
        <taxon>Craniata</taxon>
        <taxon>Vertebrata</taxon>
        <taxon>Euteleostomi</taxon>
        <taxon>Actinopterygii</taxon>
        <taxon>Neopterygii</taxon>
        <taxon>Teleostei</taxon>
        <taxon>Neoteleostei</taxon>
        <taxon>Acanthomorphata</taxon>
        <taxon>Gobiaria</taxon>
        <taxon>Gobiiformes</taxon>
        <taxon>Gobioidei</taxon>
        <taxon>Gobiidae</taxon>
        <taxon>Gobionellinae</taxon>
        <taxon>Mugilogobius</taxon>
    </lineage>
</organism>
<dbReference type="EMBL" id="JBBPFD010000016">
    <property type="protein sequence ID" value="KAK7893308.1"/>
    <property type="molecule type" value="Genomic_DNA"/>
</dbReference>
<evidence type="ECO:0000256" key="2">
    <source>
        <dbReference type="ARBA" id="ARBA00013255"/>
    </source>
</evidence>
<dbReference type="InterPro" id="IPR020561">
    <property type="entry name" value="PRibGlycinamid_synth_ATP-grasp"/>
</dbReference>
<keyword evidence="12" id="KW-1185">Reference proteome</keyword>
<evidence type="ECO:0000256" key="1">
    <source>
        <dbReference type="ARBA" id="ARBA00005174"/>
    </source>
</evidence>
<evidence type="ECO:0000256" key="8">
    <source>
        <dbReference type="ARBA" id="ARBA00023211"/>
    </source>
</evidence>
<dbReference type="GO" id="GO:0005524">
    <property type="term" value="F:ATP binding"/>
    <property type="evidence" value="ECO:0007669"/>
    <property type="project" value="UniProtKB-UniRule"/>
</dbReference>
<dbReference type="GO" id="GO:0006164">
    <property type="term" value="P:purine nucleotide biosynthetic process"/>
    <property type="evidence" value="ECO:0007669"/>
    <property type="project" value="UniProtKB-KW"/>
</dbReference>
<keyword evidence="7 9" id="KW-0067">ATP-binding</keyword>
<dbReference type="InterPro" id="IPR016185">
    <property type="entry name" value="PreATP-grasp_dom_sf"/>
</dbReference>
<keyword evidence="6" id="KW-0658">Purine biosynthesis</keyword>